<feature type="chain" id="PRO_5037916142" description="Spy/CpxP family protein refolding chaperone" evidence="2">
    <location>
        <begin position="31"/>
        <end position="158"/>
    </location>
</feature>
<feature type="region of interest" description="Disordered" evidence="1">
    <location>
        <begin position="29"/>
        <end position="58"/>
    </location>
</feature>
<name>A0A916RPS1_9BACT</name>
<feature type="compositionally biased region" description="Basic and acidic residues" evidence="1">
    <location>
        <begin position="81"/>
        <end position="144"/>
    </location>
</feature>
<dbReference type="Proteomes" id="UP000648801">
    <property type="component" value="Unassembled WGS sequence"/>
</dbReference>
<gene>
    <name evidence="3" type="ORF">GCM10011507_14840</name>
</gene>
<feature type="region of interest" description="Disordered" evidence="1">
    <location>
        <begin position="81"/>
        <end position="158"/>
    </location>
</feature>
<keyword evidence="4" id="KW-1185">Reference proteome</keyword>
<proteinExistence type="predicted"/>
<dbReference type="RefSeq" id="WP_188758599.1">
    <property type="nucleotide sequence ID" value="NZ_BMJB01000001.1"/>
</dbReference>
<evidence type="ECO:0000313" key="4">
    <source>
        <dbReference type="Proteomes" id="UP000648801"/>
    </source>
</evidence>
<evidence type="ECO:0008006" key="5">
    <source>
        <dbReference type="Google" id="ProtNLM"/>
    </source>
</evidence>
<dbReference type="AlphaFoldDB" id="A0A916RPS1"/>
<dbReference type="Gene3D" id="1.20.120.1490">
    <property type="match status" value="1"/>
</dbReference>
<comment type="caution">
    <text evidence="3">The sequence shown here is derived from an EMBL/GenBank/DDBJ whole genome shotgun (WGS) entry which is preliminary data.</text>
</comment>
<evidence type="ECO:0000256" key="1">
    <source>
        <dbReference type="SAM" id="MobiDB-lite"/>
    </source>
</evidence>
<dbReference type="EMBL" id="BMJB01000001">
    <property type="protein sequence ID" value="GGA64259.1"/>
    <property type="molecule type" value="Genomic_DNA"/>
</dbReference>
<evidence type="ECO:0000256" key="2">
    <source>
        <dbReference type="SAM" id="SignalP"/>
    </source>
</evidence>
<sequence length="158" mass="17420">MNPFKFRKQMMGAATLALSTALLCSMPLVAQDNSAPPPPAAQDNAGPPPQGRRGGGERDLKRMTKELNLSSDQVSQIKAFNEDSRKQMMALRDDSSLSQDDRRSKMMDIRKASQDKIRGVLNDDQKTKYDAMLADRRGHRRDGNGEAPPPPPPPPPPQ</sequence>
<reference evidence="3" key="2">
    <citation type="submission" date="2020-09" db="EMBL/GenBank/DDBJ databases">
        <authorList>
            <person name="Sun Q."/>
            <person name="Zhou Y."/>
        </authorList>
    </citation>
    <scope>NUCLEOTIDE SEQUENCE</scope>
    <source>
        <strain evidence="3">CGMCC 1.15447</strain>
    </source>
</reference>
<feature type="compositionally biased region" description="Pro residues" evidence="1">
    <location>
        <begin position="35"/>
        <end position="50"/>
    </location>
</feature>
<protein>
    <recommendedName>
        <fullName evidence="5">Spy/CpxP family protein refolding chaperone</fullName>
    </recommendedName>
</protein>
<reference evidence="3" key="1">
    <citation type="journal article" date="2014" name="Int. J. Syst. Evol. Microbiol.">
        <title>Complete genome sequence of Corynebacterium casei LMG S-19264T (=DSM 44701T), isolated from a smear-ripened cheese.</title>
        <authorList>
            <consortium name="US DOE Joint Genome Institute (JGI-PGF)"/>
            <person name="Walter F."/>
            <person name="Albersmeier A."/>
            <person name="Kalinowski J."/>
            <person name="Ruckert C."/>
        </authorList>
    </citation>
    <scope>NUCLEOTIDE SEQUENCE</scope>
    <source>
        <strain evidence="3">CGMCC 1.15447</strain>
    </source>
</reference>
<accession>A0A916RPS1</accession>
<feature type="signal peptide" evidence="2">
    <location>
        <begin position="1"/>
        <end position="30"/>
    </location>
</feature>
<keyword evidence="2" id="KW-0732">Signal</keyword>
<organism evidence="3 4">
    <name type="scientific">Edaphobacter acidisoli</name>
    <dbReference type="NCBI Taxonomy" id="2040573"/>
    <lineage>
        <taxon>Bacteria</taxon>
        <taxon>Pseudomonadati</taxon>
        <taxon>Acidobacteriota</taxon>
        <taxon>Terriglobia</taxon>
        <taxon>Terriglobales</taxon>
        <taxon>Acidobacteriaceae</taxon>
        <taxon>Edaphobacter</taxon>
    </lineage>
</organism>
<evidence type="ECO:0000313" key="3">
    <source>
        <dbReference type="EMBL" id="GGA64259.1"/>
    </source>
</evidence>
<feature type="compositionally biased region" description="Pro residues" evidence="1">
    <location>
        <begin position="147"/>
        <end position="158"/>
    </location>
</feature>